<gene>
    <name evidence="1" type="ORF">D7V32_02675</name>
</gene>
<dbReference type="RefSeq" id="WP_120401381.1">
    <property type="nucleotide sequence ID" value="NZ_RAXV01000003.1"/>
</dbReference>
<dbReference type="EMBL" id="RAXV01000003">
    <property type="protein sequence ID" value="RKG33723.1"/>
    <property type="molecule type" value="Genomic_DNA"/>
</dbReference>
<evidence type="ECO:0000313" key="2">
    <source>
        <dbReference type="Proteomes" id="UP000282388"/>
    </source>
</evidence>
<dbReference type="Proteomes" id="UP000282388">
    <property type="component" value="Unassembled WGS sequence"/>
</dbReference>
<sequence length="87" mass="10019">MQNPMFLPSIAVALYDRALKSAQQGQTCNVIMLCTASVEAFINEYLELGTRLIENDKLQRANIEKIKQLIDYKENSFHILMPFILKK</sequence>
<evidence type="ECO:0000313" key="1">
    <source>
        <dbReference type="EMBL" id="RKG33723.1"/>
    </source>
</evidence>
<name>A0A3A8EZ47_9GAMM</name>
<protein>
    <submittedName>
        <fullName evidence="1">Uncharacterized protein</fullName>
    </submittedName>
</protein>
<accession>A0A3A8EZ47</accession>
<comment type="caution">
    <text evidence="1">The sequence shown here is derived from an EMBL/GenBank/DDBJ whole genome shotgun (WGS) entry which is preliminary data.</text>
</comment>
<reference evidence="1 2" key="1">
    <citation type="submission" date="2018-09" db="EMBL/GenBank/DDBJ databases">
        <title>The draft genome of Acinetobacter spp. strains.</title>
        <authorList>
            <person name="Qin J."/>
            <person name="Feng Y."/>
            <person name="Zong Z."/>
        </authorList>
    </citation>
    <scope>NUCLEOTIDE SEQUENCE [LARGE SCALE GENOMIC DNA]</scope>
    <source>
        <strain evidence="1 2">WCHAc060012</strain>
    </source>
</reference>
<keyword evidence="2" id="KW-1185">Reference proteome</keyword>
<organism evidence="1 2">
    <name type="scientific">Acinetobacter tianfuensis</name>
    <dbReference type="NCBI Taxonomy" id="2419603"/>
    <lineage>
        <taxon>Bacteria</taxon>
        <taxon>Pseudomonadati</taxon>
        <taxon>Pseudomonadota</taxon>
        <taxon>Gammaproteobacteria</taxon>
        <taxon>Moraxellales</taxon>
        <taxon>Moraxellaceae</taxon>
        <taxon>Acinetobacter</taxon>
    </lineage>
</organism>
<proteinExistence type="predicted"/>
<dbReference type="AlphaFoldDB" id="A0A3A8EZ47"/>